<evidence type="ECO:0000259" key="2">
    <source>
        <dbReference type="Pfam" id="PF13087"/>
    </source>
</evidence>
<dbReference type="OrthoDB" id="6513042at2759"/>
<dbReference type="AlphaFoldDB" id="D8M376"/>
<accession>D8M376</accession>
<dbReference type="SUPFAM" id="SSF52540">
    <property type="entry name" value="P-loop containing nucleoside triphosphate hydrolases"/>
    <property type="match status" value="1"/>
</dbReference>
<dbReference type="Proteomes" id="UP000008312">
    <property type="component" value="Unassembled WGS sequence"/>
</dbReference>
<gene>
    <name evidence="3" type="ORF">GSBLH_T00002479001</name>
</gene>
<dbReference type="PANTHER" id="PTHR10887">
    <property type="entry name" value="DNA2/NAM7 HELICASE FAMILY"/>
    <property type="match status" value="1"/>
</dbReference>
<keyword evidence="4" id="KW-1185">Reference proteome</keyword>
<feature type="domain" description="DNA2/NAM7 helicase-like C-terminal" evidence="2">
    <location>
        <begin position="470"/>
        <end position="673"/>
    </location>
</feature>
<dbReference type="RefSeq" id="XP_012896397.1">
    <property type="nucleotide sequence ID" value="XM_013040943.1"/>
</dbReference>
<reference evidence="3" key="1">
    <citation type="submission" date="2010-02" db="EMBL/GenBank/DDBJ databases">
        <title>Sequencing and annotation of the Blastocystis hominis genome.</title>
        <authorList>
            <person name="Wincker P."/>
        </authorList>
    </citation>
    <scope>NUCLEOTIDE SEQUENCE</scope>
    <source>
        <strain evidence="3">Singapore isolate B</strain>
    </source>
</reference>
<dbReference type="Pfam" id="PF13087">
    <property type="entry name" value="AAA_12"/>
    <property type="match status" value="1"/>
</dbReference>
<dbReference type="InParanoid" id="D8M376"/>
<dbReference type="GeneID" id="24919642"/>
<name>D8M376_BLAHO</name>
<dbReference type="PANTHER" id="PTHR10887:SF495">
    <property type="entry name" value="HELICASE SENATAXIN ISOFORM X1-RELATED"/>
    <property type="match status" value="1"/>
</dbReference>
<feature type="domain" description="DNA2/NAM7 helicase helicase" evidence="1">
    <location>
        <begin position="265"/>
        <end position="370"/>
    </location>
</feature>
<dbReference type="EMBL" id="FN668650">
    <property type="protein sequence ID" value="CBK22349.2"/>
    <property type="molecule type" value="Genomic_DNA"/>
</dbReference>
<dbReference type="InterPro" id="IPR045055">
    <property type="entry name" value="DNA2/NAM7-like"/>
</dbReference>
<evidence type="ECO:0000313" key="4">
    <source>
        <dbReference type="Proteomes" id="UP000008312"/>
    </source>
</evidence>
<proteinExistence type="predicted"/>
<protein>
    <recommendedName>
        <fullName evidence="5">DNA2/NAM7 helicase-like C-terminal domain-containing protein</fullName>
    </recommendedName>
</protein>
<evidence type="ECO:0000313" key="3">
    <source>
        <dbReference type="EMBL" id="CBK22349.2"/>
    </source>
</evidence>
<dbReference type="GO" id="GO:0004386">
    <property type="term" value="F:helicase activity"/>
    <property type="evidence" value="ECO:0007669"/>
    <property type="project" value="InterPro"/>
</dbReference>
<dbReference type="Gene3D" id="3.40.50.300">
    <property type="entry name" value="P-loop containing nucleotide triphosphate hydrolases"/>
    <property type="match status" value="2"/>
</dbReference>
<dbReference type="InterPro" id="IPR041677">
    <property type="entry name" value="DNA2/NAM7_AAA_11"/>
</dbReference>
<dbReference type="CDD" id="cd18808">
    <property type="entry name" value="SF1_C_Upf1"/>
    <property type="match status" value="1"/>
</dbReference>
<dbReference type="InterPro" id="IPR041679">
    <property type="entry name" value="DNA2/NAM7-like_C"/>
</dbReference>
<sequence length="699" mass="78378">MPQASIPSESRFVLPPFQSIQQQDYSFYSLNPFPPPSSLSEYQQQLTLIAEAVIRSFLVATSSKYPWILGSFCRIFAQYTKQGNQPLPTDVLPPLSWLQRSSIKGVLKWEGCSVKVTKKAERTFLSIPSYSSSDLKANEESGSLYNHLFVLLAKSEVFFARSLWHGCTADQIIEITPFRCAFQSLSSILVIDYGSIDMEWKFLERCSLLPSIHVASSLLRPGPTAHLLSPFSQAAIELGKKRVLSQFPFNAAQESVLDRVLAFFNEQQETNRIQLIQGVFGSGKSRLIAELLVCMHSLFQARATATTKSEKNESDFLMLSEEPQLFRRGKGAFKSKMRSTILFCSHTNIAVDRVCLLLHEMGFKQFRRTGNIRRIHPSLRSYYRAKCDETDELRVLCTTLCSLPEDLGEIGVLVLDEASQITEYYVGSIFPLLHPGYFTPSSCEPSARSSHRRPEAASSCSAPCCIPQIQNSLFSRLLQCYRPIVLNTQYRCHPVIGNLASLLFYENSLLHGENTSSIPALLPSFSRITFINNPSPEASKAGRIGALFYYFKDSFCNPGEEELIVRLLGKLFASLQAGESCDSQDARDDNESQSIGQAIGVISLYAAQCWSLQRRIADQRVQISTVDAFQGNEKDLIILSTVRSQSIGFSSDPKRLNVAITRAKGQLIIIGNQRLLESNSLWRTVLDYIQRNGEIRQGF</sequence>
<dbReference type="InterPro" id="IPR047187">
    <property type="entry name" value="SF1_C_Upf1"/>
</dbReference>
<dbReference type="Pfam" id="PF13086">
    <property type="entry name" value="AAA_11"/>
    <property type="match status" value="1"/>
</dbReference>
<dbReference type="InterPro" id="IPR027417">
    <property type="entry name" value="P-loop_NTPase"/>
</dbReference>
<evidence type="ECO:0008006" key="5">
    <source>
        <dbReference type="Google" id="ProtNLM"/>
    </source>
</evidence>
<organism evidence="3">
    <name type="scientific">Blastocystis hominis</name>
    <dbReference type="NCBI Taxonomy" id="12968"/>
    <lineage>
        <taxon>Eukaryota</taxon>
        <taxon>Sar</taxon>
        <taxon>Stramenopiles</taxon>
        <taxon>Bigyra</taxon>
        <taxon>Opalozoa</taxon>
        <taxon>Opalinata</taxon>
        <taxon>Blastocystidae</taxon>
        <taxon>Blastocystis</taxon>
    </lineage>
</organism>
<evidence type="ECO:0000259" key="1">
    <source>
        <dbReference type="Pfam" id="PF13086"/>
    </source>
</evidence>